<dbReference type="Gene3D" id="2.10.25.10">
    <property type="entry name" value="Laminin"/>
    <property type="match status" value="4"/>
</dbReference>
<dbReference type="SUPFAM" id="SSF49899">
    <property type="entry name" value="Concanavalin A-like lectins/glucanases"/>
    <property type="match status" value="1"/>
</dbReference>
<evidence type="ECO:0000259" key="10">
    <source>
        <dbReference type="PROSITE" id="PS50060"/>
    </source>
</evidence>
<dbReference type="PANTHER" id="PTHR24050">
    <property type="entry name" value="PA14 DOMAIN-CONTAINING PROTEIN"/>
    <property type="match status" value="1"/>
</dbReference>
<evidence type="ECO:0000256" key="6">
    <source>
        <dbReference type="ARBA" id="ARBA00023157"/>
    </source>
</evidence>
<dbReference type="Gene3D" id="2.60.120.200">
    <property type="match status" value="1"/>
</dbReference>
<evidence type="ECO:0000313" key="11">
    <source>
        <dbReference type="Ensembl" id="ENSCCRP00010092667.1"/>
    </source>
</evidence>
<dbReference type="Ensembl" id="ENSCCRT00010102782.1">
    <property type="protein sequence ID" value="ENSCCRP00010092667.1"/>
    <property type="gene ID" value="ENSCCRG00010040538.1"/>
</dbReference>
<evidence type="ECO:0008006" key="13">
    <source>
        <dbReference type="Google" id="ProtNLM"/>
    </source>
</evidence>
<comment type="caution">
    <text evidence="7">Lacks conserved residue(s) required for the propagation of feature annotation.</text>
</comment>
<dbReference type="InterPro" id="IPR049883">
    <property type="entry name" value="NOTCH1_EGF-like"/>
</dbReference>
<keyword evidence="6" id="KW-1015">Disulfide bond</keyword>
<dbReference type="InterPro" id="IPR009030">
    <property type="entry name" value="Growth_fac_rcpt_cys_sf"/>
</dbReference>
<dbReference type="GO" id="GO:0007155">
    <property type="term" value="P:cell adhesion"/>
    <property type="evidence" value="ECO:0007669"/>
    <property type="project" value="UniProtKB-KW"/>
</dbReference>
<dbReference type="PROSITE" id="PS01186">
    <property type="entry name" value="EGF_2"/>
    <property type="match status" value="2"/>
</dbReference>
<dbReference type="InterPro" id="IPR000742">
    <property type="entry name" value="EGF"/>
</dbReference>
<dbReference type="SMART" id="SM00181">
    <property type="entry name" value="EGF"/>
    <property type="match status" value="4"/>
</dbReference>
<sequence length="563" mass="61341">MMDVTLFLSLVCVCAAAGSNTLSSSGPLLLSDALCQYGWTRTLKGQCRPVCESGCKHGECVGLDQCRCHPGYTGKTCNQDVNECAFRPCKYRCMNTPGSYKCYCLNGYMMMADGTCRNAHTCAMANCQYGCAVMKGKVRCQCPSPGLRLAPDGRTCVDVDECVSGQASCPRFRKCVNTFGSYVCRCHEGFELRHINGKYHCTDKKFLSICYDKPGHKRCKCTPSVNGKGYDCKSVVKVTIEPARPVEVTVSPTTISMATAPMTTTRETTTTKTTTTATPTTTVTIATSVPTSTALTTVTPTTVAITTTATTTTAFTTVAMTTSPTTTSTSPAPTTIDTFPTTTTIKTTTTTAQMSSTTTLDNRIHRENTAKPRGDVHIPRYENNLFDWDFDVELGNTTAFVRDDPAAAVVSCSFDEGLCVWMTDSEGDLKWEIKDDPAGGRYLSVPEAPNRRSVKGARLTVPLAPPTKAWQGGDLCLSFKHRLHGHHIGSLQVFVRKGWSHNPSIWTRTGGHGWRHAHITLWGRGLVDIVLKAERRRGKHGEIAVDDFSLRRGACSDGHDRTE</sequence>
<dbReference type="InterPro" id="IPR052235">
    <property type="entry name" value="Nephronectin_domain"/>
</dbReference>
<evidence type="ECO:0000259" key="9">
    <source>
        <dbReference type="PROSITE" id="PS50026"/>
    </source>
</evidence>
<dbReference type="InterPro" id="IPR000152">
    <property type="entry name" value="EGF-type_Asp/Asn_hydroxyl_site"/>
</dbReference>
<dbReference type="GO" id="GO:0005509">
    <property type="term" value="F:calcium ion binding"/>
    <property type="evidence" value="ECO:0007669"/>
    <property type="project" value="InterPro"/>
</dbReference>
<feature type="signal peptide" evidence="8">
    <location>
        <begin position="1"/>
        <end position="16"/>
    </location>
</feature>
<dbReference type="InterPro" id="IPR000998">
    <property type="entry name" value="MAM_dom"/>
</dbReference>
<dbReference type="SUPFAM" id="SSF57184">
    <property type="entry name" value="Growth factor receptor domain"/>
    <property type="match status" value="1"/>
</dbReference>
<dbReference type="PROSITE" id="PS50060">
    <property type="entry name" value="MAM_2"/>
    <property type="match status" value="1"/>
</dbReference>
<evidence type="ECO:0000313" key="12">
    <source>
        <dbReference type="Proteomes" id="UP000694427"/>
    </source>
</evidence>
<dbReference type="InterPro" id="IPR018097">
    <property type="entry name" value="EGF_Ca-bd_CS"/>
</dbReference>
<dbReference type="SMART" id="SM00137">
    <property type="entry name" value="MAM"/>
    <property type="match status" value="1"/>
</dbReference>
<dbReference type="PANTHER" id="PTHR24050:SF19">
    <property type="entry name" value="NEPHRONECTIN"/>
    <property type="match status" value="1"/>
</dbReference>
<dbReference type="GO" id="GO:0005576">
    <property type="term" value="C:extracellular region"/>
    <property type="evidence" value="ECO:0007669"/>
    <property type="project" value="UniProtKB-SubCell"/>
</dbReference>
<dbReference type="AlphaFoldDB" id="A0A8C1NKJ4"/>
<keyword evidence="12" id="KW-1185">Reference proteome</keyword>
<proteinExistence type="inferred from homology"/>
<evidence type="ECO:0000256" key="2">
    <source>
        <dbReference type="ARBA" id="ARBA00022536"/>
    </source>
</evidence>
<dbReference type="PROSITE" id="PS00010">
    <property type="entry name" value="ASX_HYDROXYL"/>
    <property type="match status" value="2"/>
</dbReference>
<dbReference type="CDD" id="cd06263">
    <property type="entry name" value="MAM"/>
    <property type="match status" value="1"/>
</dbReference>
<feature type="domain" description="EGF-like" evidence="9">
    <location>
        <begin position="158"/>
        <end position="196"/>
    </location>
</feature>
<dbReference type="SMART" id="SM00179">
    <property type="entry name" value="EGF_CA"/>
    <property type="match status" value="2"/>
</dbReference>
<organism evidence="11 12">
    <name type="scientific">Cyprinus carpio</name>
    <name type="common">Common carp</name>
    <dbReference type="NCBI Taxonomy" id="7962"/>
    <lineage>
        <taxon>Eukaryota</taxon>
        <taxon>Metazoa</taxon>
        <taxon>Chordata</taxon>
        <taxon>Craniata</taxon>
        <taxon>Vertebrata</taxon>
        <taxon>Euteleostomi</taxon>
        <taxon>Actinopterygii</taxon>
        <taxon>Neopterygii</taxon>
        <taxon>Teleostei</taxon>
        <taxon>Ostariophysi</taxon>
        <taxon>Cypriniformes</taxon>
        <taxon>Cyprinidae</taxon>
        <taxon>Cyprininae</taxon>
        <taxon>Cyprinus</taxon>
    </lineage>
</organism>
<evidence type="ECO:0000256" key="7">
    <source>
        <dbReference type="PROSITE-ProRule" id="PRU00076"/>
    </source>
</evidence>
<keyword evidence="4" id="KW-0677">Repeat</keyword>
<feature type="domain" description="EGF-like" evidence="9">
    <location>
        <begin position="80"/>
        <end position="117"/>
    </location>
</feature>
<dbReference type="FunFam" id="2.10.25.10:FF:000187">
    <property type="entry name" value="nephronectin isoform X1"/>
    <property type="match status" value="1"/>
</dbReference>
<comment type="similarity">
    <text evidence="1">Belongs to the nephronectin family.</text>
</comment>
<dbReference type="Pfam" id="PF07645">
    <property type="entry name" value="EGF_CA"/>
    <property type="match status" value="2"/>
</dbReference>
<dbReference type="PROSITE" id="PS01187">
    <property type="entry name" value="EGF_CA"/>
    <property type="match status" value="2"/>
</dbReference>
<reference evidence="11" key="1">
    <citation type="submission" date="2025-08" db="UniProtKB">
        <authorList>
            <consortium name="Ensembl"/>
        </authorList>
    </citation>
    <scope>IDENTIFICATION</scope>
</reference>
<dbReference type="Pfam" id="PF00629">
    <property type="entry name" value="MAM"/>
    <property type="match status" value="1"/>
</dbReference>
<evidence type="ECO:0000256" key="4">
    <source>
        <dbReference type="ARBA" id="ARBA00022737"/>
    </source>
</evidence>
<feature type="chain" id="PRO_5034344473" description="Nephronectin-like" evidence="8">
    <location>
        <begin position="17"/>
        <end position="563"/>
    </location>
</feature>
<name>A0A8C1NKJ4_CYPCA</name>
<dbReference type="PROSITE" id="PS00022">
    <property type="entry name" value="EGF_1"/>
    <property type="match status" value="1"/>
</dbReference>
<dbReference type="CDD" id="cd00054">
    <property type="entry name" value="EGF_CA"/>
    <property type="match status" value="2"/>
</dbReference>
<keyword evidence="5" id="KW-0130">Cell adhesion</keyword>
<dbReference type="InterPro" id="IPR013320">
    <property type="entry name" value="ConA-like_dom_sf"/>
</dbReference>
<feature type="domain" description="MAM" evidence="10">
    <location>
        <begin position="410"/>
        <end position="557"/>
    </location>
</feature>
<evidence type="ECO:0000256" key="1">
    <source>
        <dbReference type="ARBA" id="ARBA00009738"/>
    </source>
</evidence>
<keyword evidence="2 7" id="KW-0245">EGF-like domain</keyword>
<protein>
    <recommendedName>
        <fullName evidence="13">Nephronectin-like</fullName>
    </recommendedName>
</protein>
<accession>A0A8C1NKJ4</accession>
<evidence type="ECO:0000256" key="3">
    <source>
        <dbReference type="ARBA" id="ARBA00022729"/>
    </source>
</evidence>
<dbReference type="InterPro" id="IPR001881">
    <property type="entry name" value="EGF-like_Ca-bd_dom"/>
</dbReference>
<dbReference type="PROSITE" id="PS50026">
    <property type="entry name" value="EGF_3"/>
    <property type="match status" value="2"/>
</dbReference>
<reference evidence="11" key="2">
    <citation type="submission" date="2025-09" db="UniProtKB">
        <authorList>
            <consortium name="Ensembl"/>
        </authorList>
    </citation>
    <scope>IDENTIFICATION</scope>
</reference>
<keyword evidence="3 8" id="KW-0732">Signal</keyword>
<evidence type="ECO:0000256" key="5">
    <source>
        <dbReference type="ARBA" id="ARBA00022889"/>
    </source>
</evidence>
<dbReference type="Proteomes" id="UP000694427">
    <property type="component" value="Unplaced"/>
</dbReference>
<dbReference type="GO" id="GO:0016020">
    <property type="term" value="C:membrane"/>
    <property type="evidence" value="ECO:0007669"/>
    <property type="project" value="InterPro"/>
</dbReference>
<evidence type="ECO:0000256" key="8">
    <source>
        <dbReference type="SAM" id="SignalP"/>
    </source>
</evidence>